<keyword evidence="3" id="KW-1185">Reference proteome</keyword>
<dbReference type="KEGG" id="chig:CH63R_14527"/>
<dbReference type="AlphaFoldDB" id="A0A1B7XQB5"/>
<accession>A0A1B7XQB5</accession>
<proteinExistence type="predicted"/>
<comment type="caution">
    <text evidence="2">The sequence shown here is derived from an EMBL/GenBank/DDBJ whole genome shotgun (WGS) entry which is preliminary data.</text>
</comment>
<reference evidence="3" key="1">
    <citation type="journal article" date="2017" name="BMC Genomics">
        <title>Gapless genome assembly of Colletotrichum higginsianum reveals chromosome structure and association of transposable elements with secondary metabolite gene clusters.</title>
        <authorList>
            <person name="Dallery J.-F."/>
            <person name="Lapalu N."/>
            <person name="Zampounis A."/>
            <person name="Pigne S."/>
            <person name="Luyten I."/>
            <person name="Amselem J."/>
            <person name="Wittenberg A.H.J."/>
            <person name="Zhou S."/>
            <person name="de Queiroz M.V."/>
            <person name="Robin G.P."/>
            <person name="Auger A."/>
            <person name="Hainaut M."/>
            <person name="Henrissat B."/>
            <person name="Kim K.-T."/>
            <person name="Lee Y.-H."/>
            <person name="Lespinet O."/>
            <person name="Schwartz D.C."/>
            <person name="Thon M.R."/>
            <person name="O'Connell R.J."/>
        </authorList>
    </citation>
    <scope>NUCLEOTIDE SEQUENCE [LARGE SCALE GENOMIC DNA]</scope>
    <source>
        <strain evidence="3">IMI 349063</strain>
    </source>
</reference>
<evidence type="ECO:0000256" key="1">
    <source>
        <dbReference type="SAM" id="MobiDB-lite"/>
    </source>
</evidence>
<dbReference type="Proteomes" id="UP000092177">
    <property type="component" value="Chromosome 12"/>
</dbReference>
<name>A0A1B7XQB5_COLHI</name>
<dbReference type="VEuPathDB" id="FungiDB:CH63R_14527"/>
<feature type="region of interest" description="Disordered" evidence="1">
    <location>
        <begin position="576"/>
        <end position="597"/>
    </location>
</feature>
<sequence length="635" mass="69221">MEVRGTTFGANQQKHKNAIASILSELKRLNDATETASKGRQEAKSKLPNTLILEEVSAPPFGVRQNSTVLFAGVSPGSPSGYTDNVQIRLLRNDKTLTELQGFTDYRSFCGRSPIAPQASSALKSRIRQLFARAQPAEQKKADVDALLEQVSEVEYFSAPLAGIKDHLTTLIQGYHARPHTEDALLARELGLSETDIRHVAASSSQAPYEKLAQIRGHDVTHKPLKPVTHGQFVFTKLHIVDKSGIISYYSLRSGLEAGSLSVCSGPPRINQTARLNATFVVEVENSSRFHPIGPLENPIWGWITVNNLDKPLLIFNAEGLFVREFCLLPDSHSVAAPSPPPEVHGGKPTTRRLTILVENLLSFPYALGMLTMLEAAYQATSSSTAEHADFLPAGFGRAFCLAEFGCSIELAHPPLENRSIQYPQPPDMALESYKFPVGLGNADAGFDGLAGYFDTIRDPQMKDIYSAFGDERKPDLEAPGPHVNPLLRSPPSPLELTPYHISALDTEVGFFAAANQAKLQLRGVILEPMRSLHLYTGGLFPMKEVALPRWAAGSAMKEMHAFFFAGPLLVPHLPPPNDMRANTTASSSEADQLPLNKSSMVEMPVSGLEDWKWWQARATAVPSSGGGPPVDEKP</sequence>
<feature type="compositionally biased region" description="Polar residues" evidence="1">
    <location>
        <begin position="581"/>
        <end position="597"/>
    </location>
</feature>
<organism evidence="2 3">
    <name type="scientific">Colletotrichum higginsianum (strain IMI 349063)</name>
    <name type="common">Crucifer anthracnose fungus</name>
    <dbReference type="NCBI Taxonomy" id="759273"/>
    <lineage>
        <taxon>Eukaryota</taxon>
        <taxon>Fungi</taxon>
        <taxon>Dikarya</taxon>
        <taxon>Ascomycota</taxon>
        <taxon>Pezizomycotina</taxon>
        <taxon>Sordariomycetes</taxon>
        <taxon>Hypocreomycetidae</taxon>
        <taxon>Glomerellales</taxon>
        <taxon>Glomerellaceae</taxon>
        <taxon>Colletotrichum</taxon>
        <taxon>Colletotrichum destructivum species complex</taxon>
    </lineage>
</organism>
<gene>
    <name evidence="2" type="ORF">CH63R_14527</name>
</gene>
<evidence type="ECO:0000313" key="2">
    <source>
        <dbReference type="EMBL" id="OBR01955.1"/>
    </source>
</evidence>
<evidence type="ECO:0000313" key="3">
    <source>
        <dbReference type="Proteomes" id="UP000092177"/>
    </source>
</evidence>
<dbReference type="GeneID" id="28873608"/>
<dbReference type="RefSeq" id="XP_018150473.1">
    <property type="nucleotide sequence ID" value="XM_018309501.1"/>
</dbReference>
<dbReference type="EMBL" id="LTAN01000012">
    <property type="protein sequence ID" value="OBR01955.1"/>
    <property type="molecule type" value="Genomic_DNA"/>
</dbReference>
<protein>
    <submittedName>
        <fullName evidence="2">Uncharacterized protein</fullName>
    </submittedName>
</protein>